<comment type="caution">
    <text evidence="4">The sequence shown here is derived from an EMBL/GenBank/DDBJ whole genome shotgun (WGS) entry which is preliminary data.</text>
</comment>
<feature type="region of interest" description="Disordered" evidence="2">
    <location>
        <begin position="213"/>
        <end position="289"/>
    </location>
</feature>
<feature type="domain" description="K Homology" evidence="3">
    <location>
        <begin position="136"/>
        <end position="202"/>
    </location>
</feature>
<dbReference type="EMBL" id="JABSTU010000001">
    <property type="protein sequence ID" value="KAH8042114.1"/>
    <property type="molecule type" value="Genomic_DNA"/>
</dbReference>
<protein>
    <recommendedName>
        <fullName evidence="3">K Homology domain-containing protein</fullName>
    </recommendedName>
</protein>
<dbReference type="PROSITE" id="PS50084">
    <property type="entry name" value="KH_TYPE_1"/>
    <property type="match status" value="2"/>
</dbReference>
<dbReference type="Gene3D" id="3.30.1370.10">
    <property type="entry name" value="K Homology domain, type 1"/>
    <property type="match status" value="2"/>
</dbReference>
<keyword evidence="5" id="KW-1185">Reference proteome</keyword>
<dbReference type="CDD" id="cd22416">
    <property type="entry name" value="KH-I_Vigilin_rpt13"/>
    <property type="match status" value="1"/>
</dbReference>
<dbReference type="InterPro" id="IPR036612">
    <property type="entry name" value="KH_dom_type_1_sf"/>
</dbReference>
<evidence type="ECO:0000256" key="1">
    <source>
        <dbReference type="PROSITE-ProRule" id="PRU00117"/>
    </source>
</evidence>
<organism evidence="4 5">
    <name type="scientific">Rhipicephalus microplus</name>
    <name type="common">Cattle tick</name>
    <name type="synonym">Boophilus microplus</name>
    <dbReference type="NCBI Taxonomy" id="6941"/>
    <lineage>
        <taxon>Eukaryota</taxon>
        <taxon>Metazoa</taxon>
        <taxon>Ecdysozoa</taxon>
        <taxon>Arthropoda</taxon>
        <taxon>Chelicerata</taxon>
        <taxon>Arachnida</taxon>
        <taxon>Acari</taxon>
        <taxon>Parasitiformes</taxon>
        <taxon>Ixodida</taxon>
        <taxon>Ixodoidea</taxon>
        <taxon>Ixodidae</taxon>
        <taxon>Rhipicephalinae</taxon>
        <taxon>Rhipicephalus</taxon>
        <taxon>Boophilus</taxon>
    </lineage>
</organism>
<keyword evidence="1" id="KW-0694">RNA-binding</keyword>
<evidence type="ECO:0000259" key="3">
    <source>
        <dbReference type="SMART" id="SM00322"/>
    </source>
</evidence>
<feature type="compositionally biased region" description="Pro residues" evidence="2">
    <location>
        <begin position="280"/>
        <end position="289"/>
    </location>
</feature>
<dbReference type="InterPro" id="IPR004087">
    <property type="entry name" value="KH_dom"/>
</dbReference>
<dbReference type="AlphaFoldDB" id="A0A9J6F5P4"/>
<sequence length="289" mass="31767">MALSLSRQQPRWEHAFSCSSLARAYVDVPHPAILLASRSRSTEASAQDTGSKAPTTIEAGCVEVPFKLHRFIIGQKGAGVRRLMEDHDVNITVPPQADESDTLVISGLADNVASAKEALLERVSQILEEEEDRKARSFHLDVEVDSKYHPKIIGWRGAVVTKIRKDHNVQVQFPEKGENMITIIGYEKNACSARDEILRIVKEWLEDIMDQESYQPASRQGQNSGGGSGNNAQGWTEQSPSSEGFVVRGGPWEQRAPDTTSTQEFPSFGGGPPIDSVPAKPVPWGPSRR</sequence>
<dbReference type="Pfam" id="PF00013">
    <property type="entry name" value="KH_1"/>
    <property type="match status" value="2"/>
</dbReference>
<dbReference type="CDD" id="cd22417">
    <property type="entry name" value="KH-I_Vigilin_rpt14"/>
    <property type="match status" value="1"/>
</dbReference>
<name>A0A9J6F5P4_RHIMP</name>
<dbReference type="InterPro" id="IPR004088">
    <property type="entry name" value="KH_dom_type_1"/>
</dbReference>
<dbReference type="VEuPathDB" id="VectorBase:LOC119175639"/>
<accession>A0A9J6F5P4</accession>
<evidence type="ECO:0000313" key="5">
    <source>
        <dbReference type="Proteomes" id="UP000821866"/>
    </source>
</evidence>
<dbReference type="SUPFAM" id="SSF54791">
    <property type="entry name" value="Eukaryotic type KH-domain (KH-domain type I)"/>
    <property type="match status" value="2"/>
</dbReference>
<reference evidence="4" key="2">
    <citation type="submission" date="2021-09" db="EMBL/GenBank/DDBJ databases">
        <authorList>
            <person name="Jia N."/>
            <person name="Wang J."/>
            <person name="Shi W."/>
            <person name="Du L."/>
            <person name="Sun Y."/>
            <person name="Zhan W."/>
            <person name="Jiang J."/>
            <person name="Wang Q."/>
            <person name="Zhang B."/>
            <person name="Ji P."/>
            <person name="Sakyi L.B."/>
            <person name="Cui X."/>
            <person name="Yuan T."/>
            <person name="Jiang B."/>
            <person name="Yang W."/>
            <person name="Lam T.T.-Y."/>
            <person name="Chang Q."/>
            <person name="Ding S."/>
            <person name="Wang X."/>
            <person name="Zhu J."/>
            <person name="Ruan X."/>
            <person name="Zhao L."/>
            <person name="Wei J."/>
            <person name="Que T."/>
            <person name="Du C."/>
            <person name="Cheng J."/>
            <person name="Dai P."/>
            <person name="Han X."/>
            <person name="Huang E."/>
            <person name="Gao Y."/>
            <person name="Liu J."/>
            <person name="Shao H."/>
            <person name="Ye R."/>
            <person name="Li L."/>
            <person name="Wei W."/>
            <person name="Wang X."/>
            <person name="Wang C."/>
            <person name="Huo Q."/>
            <person name="Li W."/>
            <person name="Guo W."/>
            <person name="Chen H."/>
            <person name="Chen S."/>
            <person name="Zhou L."/>
            <person name="Zhou L."/>
            <person name="Ni X."/>
            <person name="Tian J."/>
            <person name="Zhou Y."/>
            <person name="Sheng Y."/>
            <person name="Liu T."/>
            <person name="Pan Y."/>
            <person name="Xia L."/>
            <person name="Li J."/>
            <person name="Zhao F."/>
            <person name="Cao W."/>
        </authorList>
    </citation>
    <scope>NUCLEOTIDE SEQUENCE</scope>
    <source>
        <strain evidence="4">Rmic-2018</strain>
        <tissue evidence="4">Larvae</tissue>
    </source>
</reference>
<dbReference type="GO" id="GO:0003723">
    <property type="term" value="F:RNA binding"/>
    <property type="evidence" value="ECO:0007669"/>
    <property type="project" value="UniProtKB-UniRule"/>
</dbReference>
<dbReference type="Proteomes" id="UP000821866">
    <property type="component" value="Chromosome 1"/>
</dbReference>
<feature type="domain" description="K Homology" evidence="3">
    <location>
        <begin position="53"/>
        <end position="124"/>
    </location>
</feature>
<evidence type="ECO:0000313" key="4">
    <source>
        <dbReference type="EMBL" id="KAH8042114.1"/>
    </source>
</evidence>
<proteinExistence type="predicted"/>
<gene>
    <name evidence="4" type="ORF">HPB51_021198</name>
</gene>
<evidence type="ECO:0000256" key="2">
    <source>
        <dbReference type="SAM" id="MobiDB-lite"/>
    </source>
</evidence>
<dbReference type="GO" id="GO:0010468">
    <property type="term" value="P:regulation of gene expression"/>
    <property type="evidence" value="ECO:0007669"/>
    <property type="project" value="UniProtKB-ARBA"/>
</dbReference>
<reference evidence="4" key="1">
    <citation type="journal article" date="2020" name="Cell">
        <title>Large-Scale Comparative Analyses of Tick Genomes Elucidate Their Genetic Diversity and Vector Capacities.</title>
        <authorList>
            <consortium name="Tick Genome and Microbiome Consortium (TIGMIC)"/>
            <person name="Jia N."/>
            <person name="Wang J."/>
            <person name="Shi W."/>
            <person name="Du L."/>
            <person name="Sun Y."/>
            <person name="Zhan W."/>
            <person name="Jiang J.F."/>
            <person name="Wang Q."/>
            <person name="Zhang B."/>
            <person name="Ji P."/>
            <person name="Bell-Sakyi L."/>
            <person name="Cui X.M."/>
            <person name="Yuan T.T."/>
            <person name="Jiang B.G."/>
            <person name="Yang W.F."/>
            <person name="Lam T.T."/>
            <person name="Chang Q.C."/>
            <person name="Ding S.J."/>
            <person name="Wang X.J."/>
            <person name="Zhu J.G."/>
            <person name="Ruan X.D."/>
            <person name="Zhao L."/>
            <person name="Wei J.T."/>
            <person name="Ye R.Z."/>
            <person name="Que T.C."/>
            <person name="Du C.H."/>
            <person name="Zhou Y.H."/>
            <person name="Cheng J.X."/>
            <person name="Dai P.F."/>
            <person name="Guo W.B."/>
            <person name="Han X.H."/>
            <person name="Huang E.J."/>
            <person name="Li L.F."/>
            <person name="Wei W."/>
            <person name="Gao Y.C."/>
            <person name="Liu J.Z."/>
            <person name="Shao H.Z."/>
            <person name="Wang X."/>
            <person name="Wang C.C."/>
            <person name="Yang T.C."/>
            <person name="Huo Q.B."/>
            <person name="Li W."/>
            <person name="Chen H.Y."/>
            <person name="Chen S.E."/>
            <person name="Zhou L.G."/>
            <person name="Ni X.B."/>
            <person name="Tian J.H."/>
            <person name="Sheng Y."/>
            <person name="Liu T."/>
            <person name="Pan Y.S."/>
            <person name="Xia L.Y."/>
            <person name="Li J."/>
            <person name="Zhao F."/>
            <person name="Cao W.C."/>
        </authorList>
    </citation>
    <scope>NUCLEOTIDE SEQUENCE</scope>
    <source>
        <strain evidence="4">Rmic-2018</strain>
    </source>
</reference>
<dbReference type="SMART" id="SM00322">
    <property type="entry name" value="KH"/>
    <property type="match status" value="2"/>
</dbReference>